<dbReference type="GO" id="GO:0004553">
    <property type="term" value="F:hydrolase activity, hydrolyzing O-glycosyl compounds"/>
    <property type="evidence" value="ECO:0007669"/>
    <property type="project" value="TreeGrafter"/>
</dbReference>
<reference evidence="1 2" key="1">
    <citation type="submission" date="2018-04" db="EMBL/GenBank/DDBJ databases">
        <title>Complete genome uncultured novel isolate.</title>
        <authorList>
            <person name="Merlino G."/>
        </authorList>
    </citation>
    <scope>NUCLEOTIDE SEQUENCE [LARGE SCALE GENOMIC DNA]</scope>
    <source>
        <strain evidence="2">R1DC9</strain>
    </source>
</reference>
<evidence type="ECO:0000313" key="2">
    <source>
        <dbReference type="Proteomes" id="UP000298616"/>
    </source>
</evidence>
<dbReference type="EMBL" id="CP028923">
    <property type="protein sequence ID" value="QCK13877.1"/>
    <property type="molecule type" value="Genomic_DNA"/>
</dbReference>
<dbReference type="InterPro" id="IPR017853">
    <property type="entry name" value="GH"/>
</dbReference>
<name>A0A4D7JGQ0_9BACT</name>
<dbReference type="AlphaFoldDB" id="A0A4D7JGQ0"/>
<dbReference type="KEGG" id="fpf:DCC35_03425"/>
<keyword evidence="2" id="KW-1185">Reference proteome</keyword>
<sequence>MTKFKCKTIFCILIIIIYTKTTGCTNQSSQPPVKKIEVKPEQIINLTTQGNAFLLFDEQNKSKPETTWKPPYSPKWHYPAELIIDLKDEYNIDSIGFYDGSATGDLIINYGEPFEWSEGINVPTNRYNQWQTKPVSWKSRYLQIILSGPDVNINEIVISGVLHKKITSPEKRDSNPLNESLKQLKNGLGTNSFIDVPHSALDPIHIVREYHQWDWMEGARDKDYQGYPNNLNRFNPTIAGNGWNFDSYYKTLNEKGKIVVPVMVGTTLWMTGEGDKSLENKPTKGNPANPLDYKEHADHMFQFAARYGSNEVSKELLKLHSSQDKISGMGVLQYYENWNEPDKWWMSRIQYFTPFEYAALSSADYDGHEGELGKSFGIINADPNSKLVMAGLATFNLEYVKAMKFWCDHNRTDKKFVWDVINFHHYSNNGGIQHGKATKGISPEADSLFHKIKRLSEFRDKHLPGKELWITEFGYDTQTKGSQIAPAMGDLTSKEVQAAWLIRSIIIGKAAGADRMTQFMLRDGNEESYQTYMNSGLTSSKHTGYKKKPSWFYYSTIDHHLSKFIIDDLEVDSLSNLYKAKLTHPENGKEAYIIWYGTSKGKTSEIDLRLDKKYSNATIIELRNEKEAGMISTKNKQNNKITLMANETPTIILLNAD</sequence>
<dbReference type="RefSeq" id="WP_137089468.1">
    <property type="nucleotide sequence ID" value="NZ_CP028923.1"/>
</dbReference>
<gene>
    <name evidence="1" type="ORF">DCC35_03425</name>
</gene>
<dbReference type="SUPFAM" id="SSF51445">
    <property type="entry name" value="(Trans)glycosidases"/>
    <property type="match status" value="1"/>
</dbReference>
<organism evidence="1 2">
    <name type="scientific">Mangrovivirga cuniculi</name>
    <dbReference type="NCBI Taxonomy" id="2715131"/>
    <lineage>
        <taxon>Bacteria</taxon>
        <taxon>Pseudomonadati</taxon>
        <taxon>Bacteroidota</taxon>
        <taxon>Cytophagia</taxon>
        <taxon>Cytophagales</taxon>
        <taxon>Mangrovivirgaceae</taxon>
        <taxon>Mangrovivirga</taxon>
    </lineage>
</organism>
<evidence type="ECO:0008006" key="3">
    <source>
        <dbReference type="Google" id="ProtNLM"/>
    </source>
</evidence>
<dbReference type="PANTHER" id="PTHR12631">
    <property type="entry name" value="ALPHA-L-IDURONIDASE"/>
    <property type="match status" value="1"/>
</dbReference>
<dbReference type="OrthoDB" id="177731at2"/>
<dbReference type="Gene3D" id="3.20.20.80">
    <property type="entry name" value="Glycosidases"/>
    <property type="match status" value="1"/>
</dbReference>
<proteinExistence type="predicted"/>
<dbReference type="PANTHER" id="PTHR12631:SF10">
    <property type="entry name" value="BETA-XYLOSIDASE-LIKE PROTEIN-RELATED"/>
    <property type="match status" value="1"/>
</dbReference>
<evidence type="ECO:0000313" key="1">
    <source>
        <dbReference type="EMBL" id="QCK13877.1"/>
    </source>
</evidence>
<accession>A0A4D7JGQ0</accession>
<dbReference type="InterPro" id="IPR051923">
    <property type="entry name" value="Glycosyl_Hydrolase_39"/>
</dbReference>
<dbReference type="Proteomes" id="UP000298616">
    <property type="component" value="Chromosome"/>
</dbReference>
<protein>
    <recommendedName>
        <fullName evidence="3">Asl1-like glycosyl hydrolase catalytic domain-containing protein</fullName>
    </recommendedName>
</protein>